<evidence type="ECO:0000256" key="1">
    <source>
        <dbReference type="SAM" id="Phobius"/>
    </source>
</evidence>
<dbReference type="EMBL" id="LBSA01000009">
    <property type="protein sequence ID" value="KKQ10023.1"/>
    <property type="molecule type" value="Genomic_DNA"/>
</dbReference>
<keyword evidence="1" id="KW-1133">Transmembrane helix</keyword>
<accession>A0A0G0ESZ6</accession>
<organism evidence="2 3">
    <name type="scientific">Candidatus Daviesbacteria bacterium GW2011_GWB1_36_5</name>
    <dbReference type="NCBI Taxonomy" id="1618426"/>
    <lineage>
        <taxon>Bacteria</taxon>
        <taxon>Candidatus Daviesiibacteriota</taxon>
    </lineage>
</organism>
<reference evidence="2 3" key="1">
    <citation type="journal article" date="2015" name="Nature">
        <title>rRNA introns, odd ribosomes, and small enigmatic genomes across a large radiation of phyla.</title>
        <authorList>
            <person name="Brown C.T."/>
            <person name="Hug L.A."/>
            <person name="Thomas B.C."/>
            <person name="Sharon I."/>
            <person name="Castelle C.J."/>
            <person name="Singh A."/>
            <person name="Wilkins M.J."/>
            <person name="Williams K.H."/>
            <person name="Banfield J.F."/>
        </authorList>
    </citation>
    <scope>NUCLEOTIDE SEQUENCE [LARGE SCALE GENOMIC DNA]</scope>
</reference>
<sequence length="140" mass="16443">MAPLRNLLIFILLSLILFFFIYFTPAPKSWIESKTWQIILIFTLILFIPTFFVNIFLNYIPRSFCIGLGVLMASLQLALNQKSPYIYALIVLLTILLFFFIPKKGLPRHPRGLTRSPKIPKLTHAIKQNKFARLRQRHKR</sequence>
<feature type="transmembrane region" description="Helical" evidence="1">
    <location>
        <begin position="64"/>
        <end position="79"/>
    </location>
</feature>
<feature type="transmembrane region" description="Helical" evidence="1">
    <location>
        <begin position="85"/>
        <end position="101"/>
    </location>
</feature>
<keyword evidence="1" id="KW-0472">Membrane</keyword>
<gene>
    <name evidence="2" type="ORF">US19_C0009G0025</name>
</gene>
<dbReference type="AlphaFoldDB" id="A0A0G0ESZ6"/>
<dbReference type="Proteomes" id="UP000034492">
    <property type="component" value="Unassembled WGS sequence"/>
</dbReference>
<comment type="caution">
    <text evidence="2">The sequence shown here is derived from an EMBL/GenBank/DDBJ whole genome shotgun (WGS) entry which is preliminary data.</text>
</comment>
<name>A0A0G0ESZ6_9BACT</name>
<feature type="transmembrane region" description="Helical" evidence="1">
    <location>
        <begin position="36"/>
        <end position="57"/>
    </location>
</feature>
<protein>
    <submittedName>
        <fullName evidence="2">Uncharacterized protein</fullName>
    </submittedName>
</protein>
<feature type="transmembrane region" description="Helical" evidence="1">
    <location>
        <begin position="7"/>
        <end position="24"/>
    </location>
</feature>
<evidence type="ECO:0000313" key="3">
    <source>
        <dbReference type="Proteomes" id="UP000034492"/>
    </source>
</evidence>
<proteinExistence type="predicted"/>
<keyword evidence="1" id="KW-0812">Transmembrane</keyword>
<evidence type="ECO:0000313" key="2">
    <source>
        <dbReference type="EMBL" id="KKQ10023.1"/>
    </source>
</evidence>